<evidence type="ECO:0000256" key="3">
    <source>
        <dbReference type="ARBA" id="ARBA00022917"/>
    </source>
</evidence>
<keyword evidence="2" id="KW-0963">Cytoplasm</keyword>
<protein>
    <recommendedName>
        <fullName evidence="5">AIMP2 thioredoxin-like domain-containing protein</fullName>
    </recommendedName>
</protein>
<evidence type="ECO:0000313" key="6">
    <source>
        <dbReference type="EMBL" id="CAG9862132.1"/>
    </source>
</evidence>
<evidence type="ECO:0000256" key="2">
    <source>
        <dbReference type="ARBA" id="ARBA00022490"/>
    </source>
</evidence>
<keyword evidence="7" id="KW-1185">Reference proteome</keyword>
<dbReference type="InterPro" id="IPR041503">
    <property type="entry name" value="AIMP2_thioredoxin"/>
</dbReference>
<organism evidence="6 7">
    <name type="scientific">Phyllotreta striolata</name>
    <name type="common">Striped flea beetle</name>
    <name type="synonym">Crioceris striolata</name>
    <dbReference type="NCBI Taxonomy" id="444603"/>
    <lineage>
        <taxon>Eukaryota</taxon>
        <taxon>Metazoa</taxon>
        <taxon>Ecdysozoa</taxon>
        <taxon>Arthropoda</taxon>
        <taxon>Hexapoda</taxon>
        <taxon>Insecta</taxon>
        <taxon>Pterygota</taxon>
        <taxon>Neoptera</taxon>
        <taxon>Endopterygota</taxon>
        <taxon>Coleoptera</taxon>
        <taxon>Polyphaga</taxon>
        <taxon>Cucujiformia</taxon>
        <taxon>Chrysomeloidea</taxon>
        <taxon>Chrysomelidae</taxon>
        <taxon>Galerucinae</taxon>
        <taxon>Alticini</taxon>
        <taxon>Phyllotreta</taxon>
    </lineage>
</organism>
<name>A0A9N9XU59_PHYSR</name>
<dbReference type="AlphaFoldDB" id="A0A9N9XU59"/>
<dbReference type="Proteomes" id="UP001153712">
    <property type="component" value="Chromosome 5"/>
</dbReference>
<keyword evidence="4" id="KW-0175">Coiled coil</keyword>
<evidence type="ECO:0000256" key="1">
    <source>
        <dbReference type="ARBA" id="ARBA00004496"/>
    </source>
</evidence>
<dbReference type="Pfam" id="PF18569">
    <property type="entry name" value="Thioredoxin_16"/>
    <property type="match status" value="1"/>
</dbReference>
<dbReference type="GO" id="GO:0006412">
    <property type="term" value="P:translation"/>
    <property type="evidence" value="ECO:0007669"/>
    <property type="project" value="UniProtKB-KW"/>
</dbReference>
<dbReference type="GO" id="GO:0005737">
    <property type="term" value="C:cytoplasm"/>
    <property type="evidence" value="ECO:0007669"/>
    <property type="project" value="UniProtKB-SubCell"/>
</dbReference>
<keyword evidence="3" id="KW-0648">Protein biosynthesis</keyword>
<evidence type="ECO:0000313" key="7">
    <source>
        <dbReference type="Proteomes" id="UP001153712"/>
    </source>
</evidence>
<dbReference type="Gene3D" id="1.20.1050.130">
    <property type="match status" value="1"/>
</dbReference>
<proteinExistence type="predicted"/>
<dbReference type="EMBL" id="OU900098">
    <property type="protein sequence ID" value="CAG9862132.1"/>
    <property type="molecule type" value="Genomic_DNA"/>
</dbReference>
<dbReference type="GO" id="GO:0017101">
    <property type="term" value="C:aminoacyl-tRNA synthetase multienzyme complex"/>
    <property type="evidence" value="ECO:0007669"/>
    <property type="project" value="InterPro"/>
</dbReference>
<comment type="subcellular location">
    <subcellularLocation>
        <location evidence="1">Cytoplasm</location>
    </subcellularLocation>
</comment>
<reference evidence="6" key="1">
    <citation type="submission" date="2022-01" db="EMBL/GenBank/DDBJ databases">
        <authorList>
            <person name="King R."/>
        </authorList>
    </citation>
    <scope>NUCLEOTIDE SEQUENCE</scope>
</reference>
<dbReference type="OrthoDB" id="424586at2759"/>
<accession>A0A9N9XU59</accession>
<feature type="domain" description="AIMP2 thioredoxin-like" evidence="5">
    <location>
        <begin position="128"/>
        <end position="211"/>
    </location>
</feature>
<dbReference type="PANTHER" id="PTHR13438:SF2">
    <property type="entry name" value="AMINOACYL TRNA SYNTHASE COMPLEX-INTERACTING MULTIFUNCTIONAL PROTEIN 2"/>
    <property type="match status" value="1"/>
</dbReference>
<evidence type="ECO:0000259" key="5">
    <source>
        <dbReference type="Pfam" id="PF18569"/>
    </source>
</evidence>
<gene>
    <name evidence="6" type="ORF">PHYEVI_LOCUS8454</name>
</gene>
<dbReference type="InterPro" id="IPR042360">
    <property type="entry name" value="AIMP2"/>
</dbReference>
<feature type="coiled-coil region" evidence="4">
    <location>
        <begin position="75"/>
        <end position="102"/>
    </location>
</feature>
<dbReference type="PANTHER" id="PTHR13438">
    <property type="entry name" value="AMINOACYL TRNA SYNTHASE COMPLEX-INTERACTING MULTIFUNCTIONAL PROTEIN"/>
    <property type="match status" value="1"/>
</dbReference>
<evidence type="ECO:0000256" key="4">
    <source>
        <dbReference type="SAM" id="Coils"/>
    </source>
</evidence>
<sequence>MASQTKMYRTSRIIEHDLTVPLPKCMYPLKNIHSKDTGKEMAQERPDHVSTCDRTPAISDQVKQFLKNNQHVEGMADLLTKQEKILKQLQELRGQIESIKVDLKVDPTKTSNPTLNTPITNKQVIGDISDIVVNADPLYPPYSLEIVQKLIHNTINLRVTCHVHSSVSELPENARALEETLSNYQHEDKLPDLHVRLIWKNVGVDAEFVVTRYTLRGEVNLLRYVGRVVPSLLSYDSDPDSVEIDSILDMCYLFTRTKTKTERSGYVTALGKLLGKDWIAHRGTVSVADLAAYSAVRQHFKQNEMPAKLTKWFEMVGTVNMLRHKV</sequence>